<protein>
    <submittedName>
        <fullName evidence="1">Uncharacterized protein</fullName>
    </submittedName>
</protein>
<dbReference type="EMBL" id="CM018043">
    <property type="protein sequence ID" value="KAA8531976.1"/>
    <property type="molecule type" value="Genomic_DNA"/>
</dbReference>
<reference evidence="1 2" key="1">
    <citation type="submission" date="2019-09" db="EMBL/GenBank/DDBJ databases">
        <title>A chromosome-level genome assembly of the Chinese tupelo Nyssa sinensis.</title>
        <authorList>
            <person name="Yang X."/>
            <person name="Kang M."/>
            <person name="Yang Y."/>
            <person name="Xiong H."/>
            <person name="Wang M."/>
            <person name="Zhang Z."/>
            <person name="Wang Z."/>
            <person name="Wu H."/>
            <person name="Ma T."/>
            <person name="Liu J."/>
            <person name="Xi Z."/>
        </authorList>
    </citation>
    <scope>NUCLEOTIDE SEQUENCE [LARGE SCALE GENOMIC DNA]</scope>
    <source>
        <strain evidence="1">J267</strain>
        <tissue evidence="1">Leaf</tissue>
    </source>
</reference>
<gene>
    <name evidence="1" type="ORF">F0562_006882</name>
</gene>
<organism evidence="1 2">
    <name type="scientific">Nyssa sinensis</name>
    <dbReference type="NCBI Taxonomy" id="561372"/>
    <lineage>
        <taxon>Eukaryota</taxon>
        <taxon>Viridiplantae</taxon>
        <taxon>Streptophyta</taxon>
        <taxon>Embryophyta</taxon>
        <taxon>Tracheophyta</taxon>
        <taxon>Spermatophyta</taxon>
        <taxon>Magnoliopsida</taxon>
        <taxon>eudicotyledons</taxon>
        <taxon>Gunneridae</taxon>
        <taxon>Pentapetalae</taxon>
        <taxon>asterids</taxon>
        <taxon>Cornales</taxon>
        <taxon>Nyssaceae</taxon>
        <taxon>Nyssa</taxon>
    </lineage>
</organism>
<evidence type="ECO:0000313" key="1">
    <source>
        <dbReference type="EMBL" id="KAA8531976.1"/>
    </source>
</evidence>
<sequence length="84" mass="9313">MPCISQFSSLQKFLDSLGADIIWFQVIKLSKRELTVDLVITDGHGCLLSCTRSSNEDGPATPLSILSKIHLRVDKGFSDRVEPH</sequence>
<dbReference type="AlphaFoldDB" id="A0A5J5AQB2"/>
<accession>A0A5J5AQB2</accession>
<dbReference type="OrthoDB" id="391817at2759"/>
<proteinExistence type="predicted"/>
<evidence type="ECO:0000313" key="2">
    <source>
        <dbReference type="Proteomes" id="UP000325577"/>
    </source>
</evidence>
<name>A0A5J5AQB2_9ASTE</name>
<dbReference type="Proteomes" id="UP000325577">
    <property type="component" value="Linkage Group LG2"/>
</dbReference>
<keyword evidence="2" id="KW-1185">Reference proteome</keyword>